<dbReference type="EMBL" id="FTNZ01000003">
    <property type="protein sequence ID" value="SIS33305.1"/>
    <property type="molecule type" value="Genomic_DNA"/>
</dbReference>
<reference evidence="2 3" key="1">
    <citation type="submission" date="2017-01" db="EMBL/GenBank/DDBJ databases">
        <authorList>
            <person name="Mah S.A."/>
            <person name="Swanson W.J."/>
            <person name="Moy G.W."/>
            <person name="Vacquier V.D."/>
        </authorList>
    </citation>
    <scope>NUCLEOTIDE SEQUENCE [LARGE SCALE GENOMIC DNA]</scope>
    <source>
        <strain evidence="2 3">DSM 16927</strain>
    </source>
</reference>
<evidence type="ECO:0000313" key="3">
    <source>
        <dbReference type="Proteomes" id="UP000186106"/>
    </source>
</evidence>
<proteinExistence type="predicted"/>
<dbReference type="AlphaFoldDB" id="A0A1N7I8A8"/>
<gene>
    <name evidence="2" type="ORF">SAMN05421768_103237</name>
</gene>
<evidence type="ECO:0000256" key="1">
    <source>
        <dbReference type="SAM" id="Phobius"/>
    </source>
</evidence>
<keyword evidence="1" id="KW-0472">Membrane</keyword>
<protein>
    <recommendedName>
        <fullName evidence="4">DUF4840 domain-containing protein</fullName>
    </recommendedName>
</protein>
<feature type="transmembrane region" description="Helical" evidence="1">
    <location>
        <begin position="12"/>
        <end position="31"/>
    </location>
</feature>
<sequence length="199" mass="22159">MFNEKNNVMKKFTVSQFLIAILLVFTGFTFYSCNNDGPEIPPVKLDDVKGNYKGRLITIQGNVKTEKIKDFKVKKDTIAFAEFPVDEIVKTVVKDPVKAEVAIKAMGKVKYDLKYTASVNTSINAVELLFAPKVMEILIPVDGVTKKTEVILVAKQKGFYVGLDGSLRFALIADKITVDGTVLAPYEAINYNFPFCVKM</sequence>
<organism evidence="2 3">
    <name type="scientific">Chryseobacterium joostei</name>
    <dbReference type="NCBI Taxonomy" id="112234"/>
    <lineage>
        <taxon>Bacteria</taxon>
        <taxon>Pseudomonadati</taxon>
        <taxon>Bacteroidota</taxon>
        <taxon>Flavobacteriia</taxon>
        <taxon>Flavobacteriales</taxon>
        <taxon>Weeksellaceae</taxon>
        <taxon>Chryseobacterium group</taxon>
        <taxon>Chryseobacterium</taxon>
    </lineage>
</organism>
<dbReference type="Pfam" id="PF16128">
    <property type="entry name" value="DUF4840"/>
    <property type="match status" value="1"/>
</dbReference>
<evidence type="ECO:0000313" key="2">
    <source>
        <dbReference type="EMBL" id="SIS33305.1"/>
    </source>
</evidence>
<name>A0A1N7I8A8_9FLAO</name>
<dbReference type="Proteomes" id="UP000186106">
    <property type="component" value="Unassembled WGS sequence"/>
</dbReference>
<dbReference type="STRING" id="112234.SAMN05421768_103237"/>
<keyword evidence="1" id="KW-1133">Transmembrane helix</keyword>
<accession>A0A1N7I8A8</accession>
<dbReference type="PROSITE" id="PS51257">
    <property type="entry name" value="PROKAR_LIPOPROTEIN"/>
    <property type="match status" value="1"/>
</dbReference>
<keyword evidence="1" id="KW-0812">Transmembrane</keyword>
<evidence type="ECO:0008006" key="4">
    <source>
        <dbReference type="Google" id="ProtNLM"/>
    </source>
</evidence>
<dbReference type="InterPro" id="IPR032293">
    <property type="entry name" value="DUF4840"/>
</dbReference>